<dbReference type="RefSeq" id="WP_206656818.1">
    <property type="nucleotide sequence ID" value="NZ_CP071182.1"/>
</dbReference>
<dbReference type="SUPFAM" id="SSF49478">
    <property type="entry name" value="Cna protein B-type domain"/>
    <property type="match status" value="1"/>
</dbReference>
<organism evidence="2 3">
    <name type="scientific">Alicyclobacillus mengziensis</name>
    <dbReference type="NCBI Taxonomy" id="2931921"/>
    <lineage>
        <taxon>Bacteria</taxon>
        <taxon>Bacillati</taxon>
        <taxon>Bacillota</taxon>
        <taxon>Bacilli</taxon>
        <taxon>Bacillales</taxon>
        <taxon>Alicyclobacillaceae</taxon>
        <taxon>Alicyclobacillus</taxon>
    </lineage>
</organism>
<gene>
    <name evidence="2" type="ORF">JZ786_24325</name>
</gene>
<dbReference type="KEGG" id="afx:JZ786_24325"/>
<accession>A0A9X7VYJ9</accession>
<protein>
    <submittedName>
        <fullName evidence="2">Carboxypeptidase regulatory-like domain-containing protein</fullName>
    </submittedName>
</protein>
<dbReference type="AlphaFoldDB" id="A0A9X7VYJ9"/>
<keyword evidence="2" id="KW-0121">Carboxypeptidase</keyword>
<reference evidence="2 3" key="1">
    <citation type="submission" date="2021-02" db="EMBL/GenBank/DDBJ databases">
        <title>Alicyclobacillus curvatus sp. nov. and Alicyclobacillus mengziensis sp. nov., two acidophilic bacteria isolated from acid mine drainage.</title>
        <authorList>
            <person name="Huang Y."/>
        </authorList>
    </citation>
    <scope>NUCLEOTIDE SEQUENCE [LARGE SCALE GENOMIC DNA]</scope>
    <source>
        <strain evidence="2 3">S30H14</strain>
    </source>
</reference>
<keyword evidence="2" id="KW-0645">Protease</keyword>
<dbReference type="Proteomes" id="UP000663505">
    <property type="component" value="Chromosome"/>
</dbReference>
<proteinExistence type="predicted"/>
<sequence length="265" mass="28429">MKLKSVLTGFIAGGAVSAGLLMPSVAHAGTSIRYSPTTIDVAGGEVSLPQHIVAIDPWSGKPTSWVPVWYLQQALKIEGVYTTWNGSTLDVTSIPWGVDLSAAAKTGTPPTGEMQFSINGNQNDFVRAPKLVADAPYTTIPTTYVTVYYANKFLQQRLLMGVAWKDNTWSMASPRDVNTIILGATPSNVDVGQSVTISGEYRLAGNLGGPDVLLTVYGLPNTKVKTLTTNSEGRFSFSTTFEKAGTYTVTVRSAMDTRQINITVR</sequence>
<dbReference type="GO" id="GO:0004180">
    <property type="term" value="F:carboxypeptidase activity"/>
    <property type="evidence" value="ECO:0007669"/>
    <property type="project" value="UniProtKB-KW"/>
</dbReference>
<keyword evidence="2" id="KW-0378">Hydrolase</keyword>
<dbReference type="EMBL" id="CP071182">
    <property type="protein sequence ID" value="QSO47471.1"/>
    <property type="molecule type" value="Genomic_DNA"/>
</dbReference>
<evidence type="ECO:0000256" key="1">
    <source>
        <dbReference type="SAM" id="SignalP"/>
    </source>
</evidence>
<evidence type="ECO:0000313" key="3">
    <source>
        <dbReference type="Proteomes" id="UP000663505"/>
    </source>
</evidence>
<keyword evidence="1" id="KW-0732">Signal</keyword>
<keyword evidence="3" id="KW-1185">Reference proteome</keyword>
<feature type="chain" id="PRO_5040868694" evidence="1">
    <location>
        <begin position="29"/>
        <end position="265"/>
    </location>
</feature>
<name>A0A9X7VYJ9_9BACL</name>
<evidence type="ECO:0000313" key="2">
    <source>
        <dbReference type="EMBL" id="QSO47471.1"/>
    </source>
</evidence>
<feature type="signal peptide" evidence="1">
    <location>
        <begin position="1"/>
        <end position="28"/>
    </location>
</feature>